<protein>
    <recommendedName>
        <fullName evidence="3">OmpR/PhoB-type domain-containing protein</fullName>
    </recommendedName>
</protein>
<dbReference type="EMBL" id="CP060782">
    <property type="protein sequence ID" value="QNP46283.1"/>
    <property type="molecule type" value="Genomic_DNA"/>
</dbReference>
<evidence type="ECO:0000313" key="2">
    <source>
        <dbReference type="Proteomes" id="UP000516105"/>
    </source>
</evidence>
<dbReference type="Gene3D" id="1.10.10.10">
    <property type="entry name" value="Winged helix-like DNA-binding domain superfamily/Winged helix DNA-binding domain"/>
    <property type="match status" value="1"/>
</dbReference>
<dbReference type="Proteomes" id="UP000516105">
    <property type="component" value="Chromosome"/>
</dbReference>
<dbReference type="SUPFAM" id="SSF46894">
    <property type="entry name" value="C-terminal effector domain of the bipartite response regulators"/>
    <property type="match status" value="1"/>
</dbReference>
<dbReference type="InterPro" id="IPR036388">
    <property type="entry name" value="WH-like_DNA-bd_sf"/>
</dbReference>
<accession>A0ABX6TC18</accession>
<evidence type="ECO:0008006" key="3">
    <source>
        <dbReference type="Google" id="ProtNLM"/>
    </source>
</evidence>
<keyword evidence="2" id="KW-1185">Reference proteome</keyword>
<reference evidence="1 2" key="1">
    <citation type="submission" date="2020-08" db="EMBL/GenBank/DDBJ databases">
        <title>Genome sequence of Sphingomonas sediminicola KACC 15039T.</title>
        <authorList>
            <person name="Hyun D.-W."/>
            <person name="Bae J.-W."/>
        </authorList>
    </citation>
    <scope>NUCLEOTIDE SEQUENCE [LARGE SCALE GENOMIC DNA]</scope>
    <source>
        <strain evidence="1 2">KACC 15039</strain>
    </source>
</reference>
<evidence type="ECO:0000313" key="1">
    <source>
        <dbReference type="EMBL" id="QNP46283.1"/>
    </source>
</evidence>
<sequence>MLKLRDLAVRSDFQIGSLHVSPSRRLVAGPAGSIHLQPLIMQAFLLLLDADGDVVTRDQLFDQCWAAISWAMKALTASWPG</sequence>
<dbReference type="InterPro" id="IPR016032">
    <property type="entry name" value="Sig_transdc_resp-reg_C-effctor"/>
</dbReference>
<dbReference type="RefSeq" id="WP_187709236.1">
    <property type="nucleotide sequence ID" value="NZ_CP060782.1"/>
</dbReference>
<organism evidence="1 2">
    <name type="scientific">Sphingomonas sediminicola</name>
    <dbReference type="NCBI Taxonomy" id="386874"/>
    <lineage>
        <taxon>Bacteria</taxon>
        <taxon>Pseudomonadati</taxon>
        <taxon>Pseudomonadota</taxon>
        <taxon>Alphaproteobacteria</taxon>
        <taxon>Sphingomonadales</taxon>
        <taxon>Sphingomonadaceae</taxon>
        <taxon>Sphingomonas</taxon>
    </lineage>
</organism>
<gene>
    <name evidence="1" type="ORF">H9L14_03425</name>
</gene>
<name>A0ABX6TC18_9SPHN</name>
<proteinExistence type="predicted"/>